<dbReference type="EMBL" id="QGQD01000023">
    <property type="protein sequence ID" value="TLD01958.1"/>
    <property type="molecule type" value="Genomic_DNA"/>
</dbReference>
<reference evidence="3 4" key="1">
    <citation type="journal article" date="2019" name="Anaerobe">
        <title>Detection of Robinsoniella peoriensis in multiple bone samples of a trauma patient.</title>
        <authorList>
            <person name="Schrottner P."/>
            <person name="Hartwich K."/>
            <person name="Bunk B."/>
            <person name="Schober I."/>
            <person name="Helbig S."/>
            <person name="Rudolph W.W."/>
            <person name="Gunzer F."/>
        </authorList>
    </citation>
    <scope>NUCLEOTIDE SEQUENCE [LARGE SCALE GENOMIC DNA]</scope>
    <source>
        <strain evidence="3 4">DSM 106044</strain>
    </source>
</reference>
<feature type="chain" id="PRO_5039488786" evidence="2">
    <location>
        <begin position="23"/>
        <end position="851"/>
    </location>
</feature>
<dbReference type="SUPFAM" id="SSF53850">
    <property type="entry name" value="Periplasmic binding protein-like II"/>
    <property type="match status" value="1"/>
</dbReference>
<dbReference type="PANTHER" id="PTHR43649">
    <property type="entry name" value="ARABINOSE-BINDING PROTEIN-RELATED"/>
    <property type="match status" value="1"/>
</dbReference>
<feature type="compositionally biased region" description="Polar residues" evidence="1">
    <location>
        <begin position="212"/>
        <end position="226"/>
    </location>
</feature>
<proteinExistence type="predicted"/>
<sequence length="851" mass="91209" precursor="true">MILKRMAGVVMAAMLLTTFLTGCSSNGTEQSDGSNGTDNGNTKEAAAMGRYLEEDVVLPEGITDIQALCEMEDGSLRLAGMGENYTGGVWETKDQGKKWDKVFDYPEELKGNEMKYLTSVALSPKGGAAAITTDYSKVDMQSGQGAVETGYWTMDDSGKAVPLPVALGNSSGGGQSTNISNQEPVSEGQEEGGADKLDIQMSSREMEEADNTEVQTGAESAGQSAGESVGESAGESAGQSTGQISQMEIPQYLNSWKYAPDNNLVGMGMDGKIHIIDPANGAVLRSIENSDAYFTNTGFVGNTLAAYAGSGVYYYDMTTGSALEKDEVLNEQLGTNNENGGISFGGGNSAVLLQGGKEDNILYYCNKDGIFRHVLGGNVSEQLIDGSLNSMADPSVTFSNLSAMKDGVFFLAYWKDMSSHLVRYTYSEDTPSVPEKEVKIYSLNENAEVRQAIALYQKQNPDTRVNYEVGLTGDDGVTVSDAIRTLNTNIMAGKGPDLFVLDGMSIESYQNKGLLADMSEIIKKVSGQDGFLENITKPYEKDGKIYAIPTRFMVPGIQSDKKNLDGIKDLKTLADTLEGLKQENADKDILGSKQPEDLVKRLYDTSASEWIKEDGTLKEDALKEFFTQLKKIYDLDKKEQTDSYNSITMNISGLSHMSGIADDSMSYLAGTTMANIGNINSINDLMQVVAVNEKLKDSGYKTLDGQASKVFVPGTMIGISSKAANKESAEKLASYMLSKDAQTVSQGGGFPVNKAAFDQIFTAEAGNSVPGIAISTVSENGVDLSLELKWPTEQQAAEFKALAEGLTTPANTDSIIREAVNSATDSCLNGTTSIDEAVKAVMQKVNLYLSE</sequence>
<dbReference type="Proteomes" id="UP000306509">
    <property type="component" value="Unassembled WGS sequence"/>
</dbReference>
<feature type="region of interest" description="Disordered" evidence="1">
    <location>
        <begin position="205"/>
        <end position="243"/>
    </location>
</feature>
<evidence type="ECO:0000256" key="2">
    <source>
        <dbReference type="SAM" id="SignalP"/>
    </source>
</evidence>
<keyword evidence="4" id="KW-1185">Reference proteome</keyword>
<gene>
    <name evidence="3" type="ORF">DSM106044_00995</name>
</gene>
<protein>
    <submittedName>
        <fullName evidence="3">Maltose-binding periplasmic protein</fullName>
    </submittedName>
</protein>
<evidence type="ECO:0000256" key="1">
    <source>
        <dbReference type="SAM" id="MobiDB-lite"/>
    </source>
</evidence>
<dbReference type="Pfam" id="PF01547">
    <property type="entry name" value="SBP_bac_1"/>
    <property type="match status" value="1"/>
</dbReference>
<dbReference type="InterPro" id="IPR006059">
    <property type="entry name" value="SBP"/>
</dbReference>
<dbReference type="SUPFAM" id="SSF69322">
    <property type="entry name" value="Tricorn protease domain 2"/>
    <property type="match status" value="1"/>
</dbReference>
<feature type="region of interest" description="Disordered" evidence="1">
    <location>
        <begin position="163"/>
        <end position="193"/>
    </location>
</feature>
<evidence type="ECO:0000313" key="3">
    <source>
        <dbReference type="EMBL" id="TLD01958.1"/>
    </source>
</evidence>
<dbReference type="AlphaFoldDB" id="A0A4V6HS86"/>
<dbReference type="STRING" id="180332.GCA_000797495_00324"/>
<organism evidence="3 4">
    <name type="scientific">Robinsoniella peoriensis</name>
    <dbReference type="NCBI Taxonomy" id="180332"/>
    <lineage>
        <taxon>Bacteria</taxon>
        <taxon>Bacillati</taxon>
        <taxon>Bacillota</taxon>
        <taxon>Clostridia</taxon>
        <taxon>Lachnospirales</taxon>
        <taxon>Lachnospiraceae</taxon>
        <taxon>Robinsoniella</taxon>
    </lineage>
</organism>
<evidence type="ECO:0000313" key="4">
    <source>
        <dbReference type="Proteomes" id="UP000306509"/>
    </source>
</evidence>
<dbReference type="RefSeq" id="WP_138001908.1">
    <property type="nucleotide sequence ID" value="NZ_QGQD01000023.1"/>
</dbReference>
<comment type="caution">
    <text evidence="3">The sequence shown here is derived from an EMBL/GenBank/DDBJ whole genome shotgun (WGS) entry which is preliminary data.</text>
</comment>
<feature type="signal peptide" evidence="2">
    <location>
        <begin position="1"/>
        <end position="22"/>
    </location>
</feature>
<name>A0A4V6HS86_9FIRM</name>
<dbReference type="Gene3D" id="3.40.190.10">
    <property type="entry name" value="Periplasmic binding protein-like II"/>
    <property type="match status" value="1"/>
</dbReference>
<dbReference type="InterPro" id="IPR050490">
    <property type="entry name" value="Bact_solute-bd_prot1"/>
</dbReference>
<dbReference type="PROSITE" id="PS51257">
    <property type="entry name" value="PROKAR_LIPOPROTEIN"/>
    <property type="match status" value="1"/>
</dbReference>
<keyword evidence="2" id="KW-0732">Signal</keyword>
<dbReference type="PANTHER" id="PTHR43649:SF12">
    <property type="entry name" value="DIACETYLCHITOBIOSE BINDING PROTEIN DASA"/>
    <property type="match status" value="1"/>
</dbReference>
<accession>A0A4V6HS86</accession>